<gene>
    <name evidence="1" type="ORF">OBBRIDRAFT_245516</name>
</gene>
<proteinExistence type="predicted"/>
<name>A0A8E2ATA7_9APHY</name>
<sequence>MTAWFRHGHGEACVIAMVCCVSPAGAFVCVRRTSVSGLALASSVVVFLAYLQHLAPQYRRQDNALQITNWVTKYHIKLTLRLRQYVPFPQIVHISYLNHQGVPMPTGYLHSPRAACPSGDFPCEAAHLLILAHTRQRLVGALPHVALSTAVAWVSYVLHSFIGVGENSVLVVVSYVQLRISI</sequence>
<protein>
    <submittedName>
        <fullName evidence="1">Uncharacterized protein</fullName>
    </submittedName>
</protein>
<reference evidence="1 2" key="1">
    <citation type="submission" date="2016-07" db="EMBL/GenBank/DDBJ databases">
        <title>Draft genome of the white-rot fungus Obba rivulosa 3A-2.</title>
        <authorList>
            <consortium name="DOE Joint Genome Institute"/>
            <person name="Miettinen O."/>
            <person name="Riley R."/>
            <person name="Acob R."/>
            <person name="Barry K."/>
            <person name="Cullen D."/>
            <person name="De Vries R."/>
            <person name="Hainaut M."/>
            <person name="Hatakka A."/>
            <person name="Henrissat B."/>
            <person name="Hilden K."/>
            <person name="Kuo R."/>
            <person name="Labutti K."/>
            <person name="Lipzen A."/>
            <person name="Makela M.R."/>
            <person name="Sandor L."/>
            <person name="Spatafora J.W."/>
            <person name="Grigoriev I.V."/>
            <person name="Hibbett D.S."/>
        </authorList>
    </citation>
    <scope>NUCLEOTIDE SEQUENCE [LARGE SCALE GENOMIC DNA]</scope>
    <source>
        <strain evidence="1 2">3A-2</strain>
    </source>
</reference>
<dbReference type="Proteomes" id="UP000250043">
    <property type="component" value="Unassembled WGS sequence"/>
</dbReference>
<accession>A0A8E2ATA7</accession>
<dbReference type="AlphaFoldDB" id="A0A8E2ATA7"/>
<keyword evidence="2" id="KW-1185">Reference proteome</keyword>
<evidence type="ECO:0000313" key="1">
    <source>
        <dbReference type="EMBL" id="OCH86302.1"/>
    </source>
</evidence>
<dbReference type="EMBL" id="KV722534">
    <property type="protein sequence ID" value="OCH86302.1"/>
    <property type="molecule type" value="Genomic_DNA"/>
</dbReference>
<evidence type="ECO:0000313" key="2">
    <source>
        <dbReference type="Proteomes" id="UP000250043"/>
    </source>
</evidence>
<organism evidence="1 2">
    <name type="scientific">Obba rivulosa</name>
    <dbReference type="NCBI Taxonomy" id="1052685"/>
    <lineage>
        <taxon>Eukaryota</taxon>
        <taxon>Fungi</taxon>
        <taxon>Dikarya</taxon>
        <taxon>Basidiomycota</taxon>
        <taxon>Agaricomycotina</taxon>
        <taxon>Agaricomycetes</taxon>
        <taxon>Polyporales</taxon>
        <taxon>Gelatoporiaceae</taxon>
        <taxon>Obba</taxon>
    </lineage>
</organism>